<dbReference type="Pfam" id="PF01656">
    <property type="entry name" value="CbiA"/>
    <property type="match status" value="1"/>
</dbReference>
<dbReference type="CDD" id="cd02042">
    <property type="entry name" value="ParAB_family"/>
    <property type="match status" value="1"/>
</dbReference>
<feature type="domain" description="CobQ/CobB/MinD/ParA nucleotide binding" evidence="1">
    <location>
        <begin position="4"/>
        <end position="182"/>
    </location>
</feature>
<dbReference type="PANTHER" id="PTHR13696:SF96">
    <property type="entry name" value="COBQ_COBB_MIND_PARA NUCLEOTIDE BINDING DOMAIN-CONTAINING PROTEIN"/>
    <property type="match status" value="1"/>
</dbReference>
<dbReference type="InterPro" id="IPR050678">
    <property type="entry name" value="DNA_Partitioning_ATPase"/>
</dbReference>
<dbReference type="PANTHER" id="PTHR13696">
    <property type="entry name" value="P-LOOP CONTAINING NUCLEOSIDE TRIPHOSPHATE HYDROLASE"/>
    <property type="match status" value="1"/>
</dbReference>
<keyword evidence="3" id="KW-1185">Reference proteome</keyword>
<evidence type="ECO:0000313" key="2">
    <source>
        <dbReference type="EMBL" id="RFF29618.1"/>
    </source>
</evidence>
<protein>
    <submittedName>
        <fullName evidence="2">Chromosome partitioning protein</fullName>
    </submittedName>
</protein>
<accession>A0A3E1K6L7</accession>
<gene>
    <name evidence="2" type="ORF">DZC52_12055</name>
</gene>
<dbReference type="Gene3D" id="3.40.50.300">
    <property type="entry name" value="P-loop containing nucleotide triphosphate hydrolases"/>
    <property type="match status" value="1"/>
</dbReference>
<sequence>MRTIAIVNAKGGCGKTTIATSLAAALAWEGHAVALGDMDPQQSASDWLDQRPEEYPEIIPAEPHKGQLRAPPEADILVLDTPAAVAGHELGNIVRRSQTILVPVLPSPVDMRAAWRFLNHLLELKPVKKHEVRVGLVANRVKPYTIIFRELTGFLDDFRVPVVGQLRDSMNYVRAFERGLSVSDLPPYLAWQDWEQWEELMGWIRSKKSVGKG</sequence>
<name>A0A3E1K6L7_9GAMM</name>
<organism evidence="2 3">
    <name type="scientific">Wenzhouxiangella sediminis</name>
    <dbReference type="NCBI Taxonomy" id="1792836"/>
    <lineage>
        <taxon>Bacteria</taxon>
        <taxon>Pseudomonadati</taxon>
        <taxon>Pseudomonadota</taxon>
        <taxon>Gammaproteobacteria</taxon>
        <taxon>Chromatiales</taxon>
        <taxon>Wenzhouxiangellaceae</taxon>
        <taxon>Wenzhouxiangella</taxon>
    </lineage>
</organism>
<evidence type="ECO:0000313" key="3">
    <source>
        <dbReference type="Proteomes" id="UP000260351"/>
    </source>
</evidence>
<dbReference type="EMBL" id="QUZK01000044">
    <property type="protein sequence ID" value="RFF29618.1"/>
    <property type="molecule type" value="Genomic_DNA"/>
</dbReference>
<dbReference type="AlphaFoldDB" id="A0A3E1K6L7"/>
<evidence type="ECO:0000259" key="1">
    <source>
        <dbReference type="Pfam" id="PF01656"/>
    </source>
</evidence>
<dbReference type="InterPro" id="IPR027417">
    <property type="entry name" value="P-loop_NTPase"/>
</dbReference>
<comment type="caution">
    <text evidence="2">The sequence shown here is derived from an EMBL/GenBank/DDBJ whole genome shotgun (WGS) entry which is preliminary data.</text>
</comment>
<dbReference type="SUPFAM" id="SSF52540">
    <property type="entry name" value="P-loop containing nucleoside triphosphate hydrolases"/>
    <property type="match status" value="1"/>
</dbReference>
<dbReference type="InterPro" id="IPR002586">
    <property type="entry name" value="CobQ/CobB/MinD/ParA_Nub-bd_dom"/>
</dbReference>
<proteinExistence type="predicted"/>
<reference evidence="2 3" key="1">
    <citation type="submission" date="2018-08" db="EMBL/GenBank/DDBJ databases">
        <title>Wenzhouxiangella salilacus sp. nov., a novel bacterium isolated from a saline lake in Xinjiang Province, China.</title>
        <authorList>
            <person name="Han S."/>
        </authorList>
    </citation>
    <scope>NUCLEOTIDE SEQUENCE [LARGE SCALE GENOMIC DNA]</scope>
    <source>
        <strain evidence="2 3">XDB06</strain>
    </source>
</reference>
<dbReference type="RefSeq" id="WP_116651399.1">
    <property type="nucleotide sequence ID" value="NZ_QUZK01000044.1"/>
</dbReference>
<dbReference type="Proteomes" id="UP000260351">
    <property type="component" value="Unassembled WGS sequence"/>
</dbReference>